<dbReference type="KEGG" id="shg:Sph21_4396"/>
<accession>F4CAE6</accession>
<dbReference type="STRING" id="743722.Sph21_4396"/>
<dbReference type="PATRIC" id="fig|743722.3.peg.4681"/>
<gene>
    <name evidence="1" type="ordered locus">Sph21_4396</name>
</gene>
<reference evidence="1" key="1">
    <citation type="submission" date="2011-03" db="EMBL/GenBank/DDBJ databases">
        <title>Complete sequence of Sphingobacterium sp. 21.</title>
        <authorList>
            <consortium name="US DOE Joint Genome Institute"/>
            <person name="Lucas S."/>
            <person name="Copeland A."/>
            <person name="Lapidus A."/>
            <person name="Cheng J.-F."/>
            <person name="Goodwin L."/>
            <person name="Pitluck S."/>
            <person name="Davenport K."/>
            <person name="Detter J.C."/>
            <person name="Han C."/>
            <person name="Tapia R."/>
            <person name="Land M."/>
            <person name="Hauser L."/>
            <person name="Kyrpides N."/>
            <person name="Ivanova N."/>
            <person name="Ovchinnikova G."/>
            <person name="Pagani I."/>
            <person name="Siebers A.K."/>
            <person name="Allgaier M."/>
            <person name="Thelen M.P."/>
            <person name="Hugenholtz P."/>
            <person name="Woyke T."/>
        </authorList>
    </citation>
    <scope>NUCLEOTIDE SEQUENCE</scope>
    <source>
        <strain evidence="1">21</strain>
    </source>
</reference>
<evidence type="ECO:0000313" key="1">
    <source>
        <dbReference type="EMBL" id="ADZ80916.1"/>
    </source>
</evidence>
<dbReference type="EMBL" id="CP002584">
    <property type="protein sequence ID" value="ADZ80916.1"/>
    <property type="molecule type" value="Genomic_DNA"/>
</dbReference>
<protein>
    <submittedName>
        <fullName evidence="1">Uncharacterized protein</fullName>
    </submittedName>
</protein>
<name>F4CAE6_SPHS2</name>
<dbReference type="HOGENOM" id="CLU_648764_0_0_10"/>
<proteinExistence type="predicted"/>
<organism evidence="1">
    <name type="scientific">Sphingobacterium sp. (strain 21)</name>
    <dbReference type="NCBI Taxonomy" id="743722"/>
    <lineage>
        <taxon>Bacteria</taxon>
        <taxon>Pseudomonadati</taxon>
        <taxon>Bacteroidota</taxon>
        <taxon>Sphingobacteriia</taxon>
        <taxon>Sphingobacteriales</taxon>
        <taxon>Sphingobacteriaceae</taxon>
        <taxon>Sphingobacterium</taxon>
    </lineage>
</organism>
<sequence length="423" mass="48390">MALTLSTANGYKVVTGVYEGQGTSAIRIGQTAQTFGGSSNPLVVGFTRLDDLTYTIKAFFDPSLSPLARDQAYDQICFIQVSDFLINGLQTPFQLKDPTSPFLFTNQFNSQSHAPEFLKWVNIPREFDNPPKNLWFPEYPLWALQDDPQLTLPQLYKYPQLYGGYTRYNPTGITRKGNDNLCAFMNLETSLSYQGLPVDFNNLTYFNTLDLSTLKGKTIPAIVPFQAPYILNYLAITGIVPLGAEIEKVQIVNGQTYLLVKYAAFAQLGNRSVRSIVYLAVWNDGQTTYYAVLDDDLQEEWREQQLIYGRPDLNGLNDELRSLYRYYITNLSLNTFRLSLRYDTYACATTYNTDTKRYELKVFEGFRIVLTKQYSYTVPGREQWIETTVHPETLSDIDRQQFLQTVQAFISRQNPGSELIPYL</sequence>
<dbReference type="AlphaFoldDB" id="F4CAE6"/>